<proteinExistence type="predicted"/>
<dbReference type="Proteomes" id="UP000266376">
    <property type="component" value="Unassembled WGS sequence"/>
</dbReference>
<reference evidence="2 3" key="1">
    <citation type="submission" date="2018-08" db="EMBL/GenBank/DDBJ databases">
        <title>A genome reference for cultivated species of the human gut microbiota.</title>
        <authorList>
            <person name="Zou Y."/>
            <person name="Xue W."/>
            <person name="Luo G."/>
        </authorList>
    </citation>
    <scope>NUCLEOTIDE SEQUENCE [LARGE SCALE GENOMIC DNA]</scope>
    <source>
        <strain evidence="2 3">AF12-11</strain>
    </source>
</reference>
<feature type="domain" description="DUF6664" evidence="1">
    <location>
        <begin position="19"/>
        <end position="111"/>
    </location>
</feature>
<accession>A0A395XJ98</accession>
<evidence type="ECO:0000259" key="1">
    <source>
        <dbReference type="Pfam" id="PF20369"/>
    </source>
</evidence>
<organism evidence="2 3">
    <name type="scientific">Dorea formicigenerans</name>
    <dbReference type="NCBI Taxonomy" id="39486"/>
    <lineage>
        <taxon>Bacteria</taxon>
        <taxon>Bacillati</taxon>
        <taxon>Bacillota</taxon>
        <taxon>Clostridia</taxon>
        <taxon>Lachnospirales</taxon>
        <taxon>Lachnospiraceae</taxon>
        <taxon>Dorea</taxon>
    </lineage>
</organism>
<evidence type="ECO:0000313" key="3">
    <source>
        <dbReference type="Proteomes" id="UP000266376"/>
    </source>
</evidence>
<protein>
    <recommendedName>
        <fullName evidence="1">DUF6664 domain-containing protein</fullName>
    </recommendedName>
</protein>
<dbReference type="InterPro" id="IPR046605">
    <property type="entry name" value="DUF6664"/>
</dbReference>
<dbReference type="AlphaFoldDB" id="A0A395XJ98"/>
<name>A0A395XJ98_9FIRM</name>
<evidence type="ECO:0000313" key="2">
    <source>
        <dbReference type="EMBL" id="RGW50912.1"/>
    </source>
</evidence>
<comment type="caution">
    <text evidence="2">The sequence shown here is derived from an EMBL/GenBank/DDBJ whole genome shotgun (WGS) entry which is preliminary data.</text>
</comment>
<dbReference type="EMBL" id="QSAJ01000038">
    <property type="protein sequence ID" value="RGW50912.1"/>
    <property type="molecule type" value="Genomic_DNA"/>
</dbReference>
<sequence length="116" mass="14045">MKSLFSENDIVLPEWLGNLLEKVDRDTVQELLAEHEEYQTFCAKRKELMNQYPVIETLLEDIGEVRISEQEHQAVLEYFQVRDKIENKERLYHYLYGHIHCYEYMKKIGVIKHENQ</sequence>
<dbReference type="Pfam" id="PF20369">
    <property type="entry name" value="DUF6664"/>
    <property type="match status" value="1"/>
</dbReference>
<gene>
    <name evidence="2" type="ORF">DWV67_13015</name>
</gene>